<dbReference type="AlphaFoldDB" id="A0A1I5GVL5"/>
<feature type="transmembrane region" description="Helical" evidence="6">
    <location>
        <begin position="127"/>
        <end position="148"/>
    </location>
</feature>
<sequence>MANDQTAARVDSPLLFRIVAGTLFLLLISLPVLGGPLSGSSAGISPYLANIIGQIATFALLALALDLIWGFAGILSLGHGLFFAMGGYLIAMHMLKSGYVYGGVTPDIMTFMGWNELPSYWVLFESFPYAMLLILVVPGLVAFLYGYVSFRSRVSGVYFAIITQALTYVAMLLMFRNDTGFGGNNGMTGFTTLLGNDIGSSNLVIGLATTSVLVLLVAFLTCGALMRSPFGRLLIAIRDDEARLRFMGYDTLWPKLAVWCLSGVLAAIAGALYVPQVGIINPRLLSAEVSIEIAVWVALGGRGALSGAVIGAAIISALKFWLTGFVPELWPFILAGVVLLVVTLLPNGLLDLKLAMLRRPSRAKTRKASARPAA</sequence>
<dbReference type="Proteomes" id="UP000198599">
    <property type="component" value="Unassembled WGS sequence"/>
</dbReference>
<keyword evidence="4 6" id="KW-1133">Transmembrane helix</keyword>
<feature type="transmembrane region" description="Helical" evidence="6">
    <location>
        <begin position="155"/>
        <end position="175"/>
    </location>
</feature>
<feature type="transmembrane region" description="Helical" evidence="6">
    <location>
        <begin position="304"/>
        <end position="323"/>
    </location>
</feature>
<dbReference type="Pfam" id="PF02653">
    <property type="entry name" value="BPD_transp_2"/>
    <property type="match status" value="1"/>
</dbReference>
<dbReference type="OrthoDB" id="9034298at2"/>
<protein>
    <submittedName>
        <fullName evidence="7">Amino acid/amide ABC transporter membrane protein 2, HAAT family</fullName>
    </submittedName>
</protein>
<keyword evidence="2" id="KW-1003">Cell membrane</keyword>
<feature type="transmembrane region" description="Helical" evidence="6">
    <location>
        <begin position="14"/>
        <end position="35"/>
    </location>
</feature>
<dbReference type="NCBIfam" id="TIGR03408">
    <property type="entry name" value="urea_trans_UrtC"/>
    <property type="match status" value="1"/>
</dbReference>
<gene>
    <name evidence="7" type="ORF">SAMN04487859_14015</name>
</gene>
<keyword evidence="8" id="KW-1185">Reference proteome</keyword>
<dbReference type="STRING" id="1005928.SAMN04487859_14015"/>
<feature type="transmembrane region" description="Helical" evidence="6">
    <location>
        <begin position="203"/>
        <end position="226"/>
    </location>
</feature>
<keyword evidence="3 6" id="KW-0812">Transmembrane</keyword>
<dbReference type="CDD" id="cd06581">
    <property type="entry name" value="TM_PBP1_LivM_like"/>
    <property type="match status" value="1"/>
</dbReference>
<feature type="transmembrane region" description="Helical" evidence="6">
    <location>
        <begin position="252"/>
        <end position="274"/>
    </location>
</feature>
<dbReference type="RefSeq" id="WP_092842346.1">
    <property type="nucleotide sequence ID" value="NZ_FOVP01000040.1"/>
</dbReference>
<accession>A0A1I5GVL5</accession>
<evidence type="ECO:0000256" key="4">
    <source>
        <dbReference type="ARBA" id="ARBA00022989"/>
    </source>
</evidence>
<evidence type="ECO:0000313" key="7">
    <source>
        <dbReference type="EMBL" id="SFO39876.1"/>
    </source>
</evidence>
<evidence type="ECO:0000313" key="8">
    <source>
        <dbReference type="Proteomes" id="UP000198599"/>
    </source>
</evidence>
<feature type="transmembrane region" description="Helical" evidence="6">
    <location>
        <begin position="47"/>
        <end position="65"/>
    </location>
</feature>
<reference evidence="8" key="1">
    <citation type="submission" date="2016-10" db="EMBL/GenBank/DDBJ databases">
        <authorList>
            <person name="Varghese N."/>
            <person name="Submissions S."/>
        </authorList>
    </citation>
    <scope>NUCLEOTIDE SEQUENCE [LARGE SCALE GENOMIC DNA]</scope>
    <source>
        <strain evidence="8">DSM 28463</strain>
    </source>
</reference>
<evidence type="ECO:0000256" key="2">
    <source>
        <dbReference type="ARBA" id="ARBA00022475"/>
    </source>
</evidence>
<dbReference type="PANTHER" id="PTHR30482">
    <property type="entry name" value="HIGH-AFFINITY BRANCHED-CHAIN AMINO ACID TRANSPORT SYSTEM PERMEASE"/>
    <property type="match status" value="1"/>
</dbReference>
<name>A0A1I5GVL5_9RHOB</name>
<dbReference type="InterPro" id="IPR001851">
    <property type="entry name" value="ABC_transp_permease"/>
</dbReference>
<evidence type="ECO:0000256" key="1">
    <source>
        <dbReference type="ARBA" id="ARBA00004651"/>
    </source>
</evidence>
<feature type="transmembrane region" description="Helical" evidence="6">
    <location>
        <begin position="71"/>
        <end position="91"/>
    </location>
</feature>
<evidence type="ECO:0000256" key="3">
    <source>
        <dbReference type="ARBA" id="ARBA00022692"/>
    </source>
</evidence>
<dbReference type="PANTHER" id="PTHR30482:SF4">
    <property type="entry name" value="SLR1201 PROTEIN"/>
    <property type="match status" value="1"/>
</dbReference>
<dbReference type="EMBL" id="FOVP01000040">
    <property type="protein sequence ID" value="SFO39876.1"/>
    <property type="molecule type" value="Genomic_DNA"/>
</dbReference>
<evidence type="ECO:0000256" key="5">
    <source>
        <dbReference type="ARBA" id="ARBA00023136"/>
    </source>
</evidence>
<dbReference type="GO" id="GO:0015658">
    <property type="term" value="F:branched-chain amino acid transmembrane transporter activity"/>
    <property type="evidence" value="ECO:0007669"/>
    <property type="project" value="InterPro"/>
</dbReference>
<dbReference type="InterPro" id="IPR017778">
    <property type="entry name" value="ABC_transptr_urea_perm_UrtC"/>
</dbReference>
<dbReference type="InterPro" id="IPR043428">
    <property type="entry name" value="LivM-like"/>
</dbReference>
<dbReference type="GO" id="GO:0005886">
    <property type="term" value="C:plasma membrane"/>
    <property type="evidence" value="ECO:0007669"/>
    <property type="project" value="UniProtKB-SubCell"/>
</dbReference>
<proteinExistence type="predicted"/>
<feature type="transmembrane region" description="Helical" evidence="6">
    <location>
        <begin position="329"/>
        <end position="350"/>
    </location>
</feature>
<keyword evidence="5 6" id="KW-0472">Membrane</keyword>
<evidence type="ECO:0000256" key="6">
    <source>
        <dbReference type="SAM" id="Phobius"/>
    </source>
</evidence>
<organism evidence="7 8">
    <name type="scientific">Roseovarius lutimaris</name>
    <dbReference type="NCBI Taxonomy" id="1005928"/>
    <lineage>
        <taxon>Bacteria</taxon>
        <taxon>Pseudomonadati</taxon>
        <taxon>Pseudomonadota</taxon>
        <taxon>Alphaproteobacteria</taxon>
        <taxon>Rhodobacterales</taxon>
        <taxon>Roseobacteraceae</taxon>
        <taxon>Roseovarius</taxon>
    </lineage>
</organism>
<comment type="subcellular location">
    <subcellularLocation>
        <location evidence="1">Cell membrane</location>
        <topology evidence="1">Multi-pass membrane protein</topology>
    </subcellularLocation>
</comment>